<dbReference type="InterPro" id="IPR015422">
    <property type="entry name" value="PyrdxlP-dep_Trfase_small"/>
</dbReference>
<comment type="cofactor">
    <cofactor evidence="1">
        <name>pyridoxal 5'-phosphate</name>
        <dbReference type="ChEBI" id="CHEBI:597326"/>
    </cofactor>
</comment>
<dbReference type="EMBL" id="CP141885">
    <property type="protein sequence ID" value="WRT67154.1"/>
    <property type="molecule type" value="Genomic_DNA"/>
</dbReference>
<comment type="catalytic activity">
    <reaction evidence="7">
        <text>L-histidinol phosphate + 2-oxoglutarate = 3-(imidazol-4-yl)-2-oxopropyl phosphate + L-glutamate</text>
        <dbReference type="Rhea" id="RHEA:23744"/>
        <dbReference type="ChEBI" id="CHEBI:16810"/>
        <dbReference type="ChEBI" id="CHEBI:29985"/>
        <dbReference type="ChEBI" id="CHEBI:57766"/>
        <dbReference type="ChEBI" id="CHEBI:57980"/>
        <dbReference type="EC" id="2.6.1.9"/>
    </reaction>
</comment>
<evidence type="ECO:0000256" key="4">
    <source>
        <dbReference type="ARBA" id="ARBA00022576"/>
    </source>
</evidence>
<feature type="domain" description="Aminotransferase class I/classII large" evidence="8">
    <location>
        <begin position="4"/>
        <end position="96"/>
    </location>
</feature>
<sequence length="103" mass="11056">MSHAVATLNQNRKALIEALSNTKGVGRILGGNQANFVLCEILDEEGKPSNTKAVEVYKTMAESRGVVVRFRGSEIGCEGCLRVTVGTKEECEEAVKQMSALLA</sequence>
<evidence type="ECO:0000259" key="8">
    <source>
        <dbReference type="Pfam" id="PF00155"/>
    </source>
</evidence>
<keyword evidence="6" id="KW-0663">Pyridoxal phosphate</keyword>
<dbReference type="RefSeq" id="XP_062791894.1">
    <property type="nucleotide sequence ID" value="XM_062935843.1"/>
</dbReference>
<name>A0ABZ1D0T1_9TREE</name>
<evidence type="ECO:0000313" key="10">
    <source>
        <dbReference type="Proteomes" id="UP001329825"/>
    </source>
</evidence>
<evidence type="ECO:0000256" key="1">
    <source>
        <dbReference type="ARBA" id="ARBA00001933"/>
    </source>
</evidence>
<organism evidence="9 10">
    <name type="scientific">Kwoniella shivajii</name>
    <dbReference type="NCBI Taxonomy" id="564305"/>
    <lineage>
        <taxon>Eukaryota</taxon>
        <taxon>Fungi</taxon>
        <taxon>Dikarya</taxon>
        <taxon>Basidiomycota</taxon>
        <taxon>Agaricomycotina</taxon>
        <taxon>Tremellomycetes</taxon>
        <taxon>Tremellales</taxon>
        <taxon>Cryptococcaceae</taxon>
        <taxon>Kwoniella</taxon>
    </lineage>
</organism>
<protein>
    <recommendedName>
        <fullName evidence="3">histidinol-phosphate transaminase</fullName>
        <ecNumber evidence="3">2.6.1.9</ecNumber>
    </recommendedName>
</protein>
<evidence type="ECO:0000256" key="7">
    <source>
        <dbReference type="ARBA" id="ARBA00047481"/>
    </source>
</evidence>
<dbReference type="InterPro" id="IPR004839">
    <property type="entry name" value="Aminotransferase_I/II_large"/>
</dbReference>
<dbReference type="Proteomes" id="UP001329825">
    <property type="component" value="Chromosome 5"/>
</dbReference>
<dbReference type="GeneID" id="87956251"/>
<comment type="pathway">
    <text evidence="2">Amino-acid biosynthesis; L-histidine biosynthesis; L-histidine from 5-phospho-alpha-D-ribose 1-diphosphate: step 7/9.</text>
</comment>
<dbReference type="PANTHER" id="PTHR42885:SF2">
    <property type="entry name" value="HISTIDINOL-PHOSPHATE AMINOTRANSFERASE"/>
    <property type="match status" value="1"/>
</dbReference>
<gene>
    <name evidence="9" type="ORF">IL334_004120</name>
</gene>
<keyword evidence="4" id="KW-0032">Aminotransferase</keyword>
<dbReference type="InterPro" id="IPR015424">
    <property type="entry name" value="PyrdxlP-dep_Trfase"/>
</dbReference>
<reference evidence="9 10" key="1">
    <citation type="submission" date="2024-01" db="EMBL/GenBank/DDBJ databases">
        <title>Comparative genomics of Cryptococcus and Kwoniella reveals pathogenesis evolution and contrasting modes of karyotype evolution via chromosome fusion or intercentromeric recombination.</title>
        <authorList>
            <person name="Coelho M.A."/>
            <person name="David-Palma M."/>
            <person name="Shea T."/>
            <person name="Bowers K."/>
            <person name="McGinley-Smith S."/>
            <person name="Mohammad A.W."/>
            <person name="Gnirke A."/>
            <person name="Yurkov A.M."/>
            <person name="Nowrousian M."/>
            <person name="Sun S."/>
            <person name="Cuomo C.A."/>
            <person name="Heitman J."/>
        </authorList>
    </citation>
    <scope>NUCLEOTIDE SEQUENCE [LARGE SCALE GENOMIC DNA]</scope>
    <source>
        <strain evidence="9">CBS 11374</strain>
    </source>
</reference>
<dbReference type="PANTHER" id="PTHR42885">
    <property type="entry name" value="HISTIDINOL-PHOSPHATE AMINOTRANSFERASE-RELATED"/>
    <property type="match status" value="1"/>
</dbReference>
<evidence type="ECO:0000256" key="2">
    <source>
        <dbReference type="ARBA" id="ARBA00005011"/>
    </source>
</evidence>
<dbReference type="SUPFAM" id="SSF53383">
    <property type="entry name" value="PLP-dependent transferases"/>
    <property type="match status" value="1"/>
</dbReference>
<evidence type="ECO:0000313" key="9">
    <source>
        <dbReference type="EMBL" id="WRT67154.1"/>
    </source>
</evidence>
<keyword evidence="5" id="KW-0808">Transferase</keyword>
<evidence type="ECO:0000256" key="6">
    <source>
        <dbReference type="ARBA" id="ARBA00022898"/>
    </source>
</evidence>
<accession>A0ABZ1D0T1</accession>
<dbReference type="EC" id="2.6.1.9" evidence="3"/>
<dbReference type="Pfam" id="PF00155">
    <property type="entry name" value="Aminotran_1_2"/>
    <property type="match status" value="1"/>
</dbReference>
<evidence type="ECO:0000256" key="3">
    <source>
        <dbReference type="ARBA" id="ARBA00012748"/>
    </source>
</evidence>
<evidence type="ECO:0000256" key="5">
    <source>
        <dbReference type="ARBA" id="ARBA00022679"/>
    </source>
</evidence>
<keyword evidence="10" id="KW-1185">Reference proteome</keyword>
<dbReference type="Gene3D" id="3.90.1150.10">
    <property type="entry name" value="Aspartate Aminotransferase, domain 1"/>
    <property type="match status" value="1"/>
</dbReference>
<proteinExistence type="predicted"/>